<organism evidence="2 3">
    <name type="scientific">Thiorhodococcus mannitoliphagus</name>
    <dbReference type="NCBI Taxonomy" id="329406"/>
    <lineage>
        <taxon>Bacteria</taxon>
        <taxon>Pseudomonadati</taxon>
        <taxon>Pseudomonadota</taxon>
        <taxon>Gammaproteobacteria</taxon>
        <taxon>Chromatiales</taxon>
        <taxon>Chromatiaceae</taxon>
        <taxon>Thiorhodococcus</taxon>
    </lineage>
</organism>
<sequence length="202" mass="24397">MTVDWSLYERPHYTIAEIVRYWCKLPDQKNLSLDPKTRLPVADPDHPEIKVRTDILVDAIESYQLRHEAARDQKSRYSRGEGIQWRHKVVRRDDLKDWFWRYRSERPPFLFWEEISEEETPSRWPFTHDTKLLEMVRWVIQQYWEDKDPELWPTKELVVEKLKDLHGLTQNEAEAVDLVTRHDSRRRSSPQVPPSKASKHKG</sequence>
<proteinExistence type="predicted"/>
<reference evidence="3" key="1">
    <citation type="journal article" date="2020" name="Microbiol. Resour. Announc.">
        <title>Draft Genome Sequences of Thiorhodococcus mannitoliphagus and Thiorhodococcus minor, Purple Sulfur Photosynthetic Bacteria in the Gammaproteobacterial Family Chromatiaceae.</title>
        <authorList>
            <person name="Aviles F.A."/>
            <person name="Meyer T.E."/>
            <person name="Kyndt J.A."/>
        </authorList>
    </citation>
    <scope>NUCLEOTIDE SEQUENCE [LARGE SCALE GENOMIC DNA]</scope>
    <source>
        <strain evidence="3">DSM 18266</strain>
    </source>
</reference>
<accession>A0A6P1DVT5</accession>
<gene>
    <name evidence="2" type="ORF">G3480_05405</name>
</gene>
<dbReference type="Proteomes" id="UP000471640">
    <property type="component" value="Unassembled WGS sequence"/>
</dbReference>
<feature type="region of interest" description="Disordered" evidence="1">
    <location>
        <begin position="173"/>
        <end position="202"/>
    </location>
</feature>
<protein>
    <submittedName>
        <fullName evidence="2">Uncharacterized protein</fullName>
    </submittedName>
</protein>
<comment type="caution">
    <text evidence="2">The sequence shown here is derived from an EMBL/GenBank/DDBJ whole genome shotgun (WGS) entry which is preliminary data.</text>
</comment>
<dbReference type="RefSeq" id="WP_164652657.1">
    <property type="nucleotide sequence ID" value="NZ_JAAIJR010000015.1"/>
</dbReference>
<keyword evidence="3" id="KW-1185">Reference proteome</keyword>
<name>A0A6P1DVT5_9GAMM</name>
<dbReference type="AlphaFoldDB" id="A0A6P1DVT5"/>
<evidence type="ECO:0000256" key="1">
    <source>
        <dbReference type="SAM" id="MobiDB-lite"/>
    </source>
</evidence>
<dbReference type="EMBL" id="JAAIJR010000015">
    <property type="protein sequence ID" value="NEX19755.1"/>
    <property type="molecule type" value="Genomic_DNA"/>
</dbReference>
<evidence type="ECO:0000313" key="3">
    <source>
        <dbReference type="Proteomes" id="UP000471640"/>
    </source>
</evidence>
<evidence type="ECO:0000313" key="2">
    <source>
        <dbReference type="EMBL" id="NEX19755.1"/>
    </source>
</evidence>
<reference evidence="2 3" key="2">
    <citation type="submission" date="2020-02" db="EMBL/GenBank/DDBJ databases">
        <title>Genome sequences of Thiorhodococcus mannitoliphagus and Thiorhodococcus minor, purple sulfur photosynthetic bacteria in the gammaproteobacterial family, Chromatiaceae.</title>
        <authorList>
            <person name="Aviles F.A."/>
            <person name="Meyer T.E."/>
            <person name="Kyndt J.A."/>
        </authorList>
    </citation>
    <scope>NUCLEOTIDE SEQUENCE [LARGE SCALE GENOMIC DNA]</scope>
    <source>
        <strain evidence="2 3">DSM 18266</strain>
    </source>
</reference>